<evidence type="ECO:0000313" key="2">
    <source>
        <dbReference type="EMBL" id="KDR81034.1"/>
    </source>
</evidence>
<evidence type="ECO:0008006" key="4">
    <source>
        <dbReference type="Google" id="ProtNLM"/>
    </source>
</evidence>
<dbReference type="EMBL" id="KL142371">
    <property type="protein sequence ID" value="KDR81034.1"/>
    <property type="molecule type" value="Genomic_DNA"/>
</dbReference>
<proteinExistence type="predicted"/>
<organism evidence="2 3">
    <name type="scientific">Galerina marginata (strain CBS 339.88)</name>
    <dbReference type="NCBI Taxonomy" id="685588"/>
    <lineage>
        <taxon>Eukaryota</taxon>
        <taxon>Fungi</taxon>
        <taxon>Dikarya</taxon>
        <taxon>Basidiomycota</taxon>
        <taxon>Agaricomycotina</taxon>
        <taxon>Agaricomycetes</taxon>
        <taxon>Agaricomycetidae</taxon>
        <taxon>Agaricales</taxon>
        <taxon>Agaricineae</taxon>
        <taxon>Strophariaceae</taxon>
        <taxon>Galerina</taxon>
    </lineage>
</organism>
<dbReference type="STRING" id="685588.A0A067TMA3"/>
<sequence>MKESEDPPQHTHNKAVDPGSQTPAGISLIPAEILLKIFFLLLPEITSSSPYSRILCLDPARSVSQVCNFWRDTTLSSSNFWGQILDWNECPEKWFKVLLERSGSQDLHVVADLTKLGRGTDLPKPFRKNIEAIQHHTHRVKSLQIRVAVGFWSPDRVFALRNSTLPGNLPALERVELLNQQKDIHFSRLLVDRRFLTDVESANLRVMRVTGLSINFDLPYRNLQILSAVDLAREGNPHVTKWLHILPGMPNLVELTIKGSFGSGVPDAAGLTYVRLPKLTSLSLAGQVLDQYGIETLLSHIVPSQGCNLYFAGSFGRVSPQNAATKAYMSTFSEAFSKWFGQWRCEDYKSTELHTCLDAERFVIHNQSGEKPWPGSYFRISVGLSNPTTRQLTEADISVVSVIAQSLVSTLDDAITRTRKLTVWSSPRILVMSWNDLLSRFSSVTTLQITERRERRSQSDHGGGVRTINAIISALTSSLPTNEGRFSNCQDSGITESMSTMFPRTTCSSPFAVSQYGHYC</sequence>
<accession>A0A067TMA3</accession>
<feature type="region of interest" description="Disordered" evidence="1">
    <location>
        <begin position="1"/>
        <end position="21"/>
    </location>
</feature>
<dbReference type="AlphaFoldDB" id="A0A067TMA3"/>
<evidence type="ECO:0000256" key="1">
    <source>
        <dbReference type="SAM" id="MobiDB-lite"/>
    </source>
</evidence>
<reference evidence="3" key="1">
    <citation type="journal article" date="2014" name="Proc. Natl. Acad. Sci. U.S.A.">
        <title>Extensive sampling of basidiomycete genomes demonstrates inadequacy of the white-rot/brown-rot paradigm for wood decay fungi.</title>
        <authorList>
            <person name="Riley R."/>
            <person name="Salamov A.A."/>
            <person name="Brown D.W."/>
            <person name="Nagy L.G."/>
            <person name="Floudas D."/>
            <person name="Held B.W."/>
            <person name="Levasseur A."/>
            <person name="Lombard V."/>
            <person name="Morin E."/>
            <person name="Otillar R."/>
            <person name="Lindquist E.A."/>
            <person name="Sun H."/>
            <person name="LaButti K.M."/>
            <person name="Schmutz J."/>
            <person name="Jabbour D."/>
            <person name="Luo H."/>
            <person name="Baker S.E."/>
            <person name="Pisabarro A.G."/>
            <person name="Walton J.D."/>
            <person name="Blanchette R.A."/>
            <person name="Henrissat B."/>
            <person name="Martin F."/>
            <person name="Cullen D."/>
            <person name="Hibbett D.S."/>
            <person name="Grigoriev I.V."/>
        </authorList>
    </citation>
    <scope>NUCLEOTIDE SEQUENCE [LARGE SCALE GENOMIC DNA]</scope>
    <source>
        <strain evidence="3">CBS 339.88</strain>
    </source>
</reference>
<dbReference type="HOGENOM" id="CLU_478207_0_0_1"/>
<protein>
    <recommendedName>
        <fullName evidence="4">F-box domain-containing protein</fullName>
    </recommendedName>
</protein>
<gene>
    <name evidence="2" type="ORF">GALMADRAFT_241657</name>
</gene>
<evidence type="ECO:0000313" key="3">
    <source>
        <dbReference type="Proteomes" id="UP000027222"/>
    </source>
</evidence>
<dbReference type="Proteomes" id="UP000027222">
    <property type="component" value="Unassembled WGS sequence"/>
</dbReference>
<keyword evidence="3" id="KW-1185">Reference proteome</keyword>
<name>A0A067TMA3_GALM3</name>
<dbReference type="OrthoDB" id="3022607at2759"/>